<accession>A0ABS8A8X4</accession>
<evidence type="ECO:0000313" key="4">
    <source>
        <dbReference type="Proteomes" id="UP000618240"/>
    </source>
</evidence>
<organism evidence="3 4">
    <name type="scientific">Chryseobacterium tagetis</name>
    <dbReference type="NCBI Taxonomy" id="2801334"/>
    <lineage>
        <taxon>Bacteria</taxon>
        <taxon>Pseudomonadati</taxon>
        <taxon>Bacteroidota</taxon>
        <taxon>Flavobacteriia</taxon>
        <taxon>Flavobacteriales</taxon>
        <taxon>Weeksellaceae</taxon>
        <taxon>Chryseobacterium group</taxon>
        <taxon>Chryseobacterium</taxon>
    </lineage>
</organism>
<gene>
    <name evidence="3" type="ORF">JI747_018830</name>
</gene>
<dbReference type="EMBL" id="JAERSE020000005">
    <property type="protein sequence ID" value="MCA6069226.1"/>
    <property type="molecule type" value="Genomic_DNA"/>
</dbReference>
<name>A0ABS8A8X4_9FLAO</name>
<evidence type="ECO:0000256" key="1">
    <source>
        <dbReference type="SAM" id="SignalP"/>
    </source>
</evidence>
<dbReference type="InterPro" id="IPR050708">
    <property type="entry name" value="T6SS_VgrG/RHS"/>
</dbReference>
<dbReference type="InterPro" id="IPR045619">
    <property type="entry name" value="DUF6443"/>
</dbReference>
<dbReference type="PANTHER" id="PTHR32305">
    <property type="match status" value="1"/>
</dbReference>
<dbReference type="Pfam" id="PF20041">
    <property type="entry name" value="DUF6443"/>
    <property type="match status" value="1"/>
</dbReference>
<dbReference type="InterPro" id="IPR022385">
    <property type="entry name" value="Rhs_assc_core"/>
</dbReference>
<comment type="caution">
    <text evidence="3">The sequence shown here is derived from an EMBL/GenBank/DDBJ whole genome shotgun (WGS) entry which is preliminary data.</text>
</comment>
<protein>
    <submittedName>
        <fullName evidence="3">DUF6443 domain-containing protein</fullName>
    </submittedName>
</protein>
<dbReference type="PANTHER" id="PTHR32305:SF15">
    <property type="entry name" value="PROTEIN RHSA-RELATED"/>
    <property type="match status" value="1"/>
</dbReference>
<feature type="domain" description="DUF6443" evidence="2">
    <location>
        <begin position="38"/>
        <end position="152"/>
    </location>
</feature>
<reference evidence="3 4" key="1">
    <citation type="submission" date="2021-09" db="EMBL/GenBank/DDBJ databases">
        <title>Genome sequencing and assembly of Chryseobacterium sp. RG1.</title>
        <authorList>
            <person name="Chhetri G."/>
        </authorList>
    </citation>
    <scope>NUCLEOTIDE SEQUENCE [LARGE SCALE GENOMIC DNA]</scope>
    <source>
        <strain evidence="3 4">RG1</strain>
    </source>
</reference>
<evidence type="ECO:0000313" key="3">
    <source>
        <dbReference type="EMBL" id="MCA6069226.1"/>
    </source>
</evidence>
<dbReference type="Proteomes" id="UP000618240">
    <property type="component" value="Unassembled WGS sequence"/>
</dbReference>
<dbReference type="Gene3D" id="2.180.10.10">
    <property type="entry name" value="RHS repeat-associated core"/>
    <property type="match status" value="1"/>
</dbReference>
<keyword evidence="4" id="KW-1185">Reference proteome</keyword>
<keyword evidence="1" id="KW-0732">Signal</keyword>
<sequence length="1129" mass="127846">MKKIIIPISALLITGTAHAQLSTTENYIYSKIYLSDPTEPNVRTSETVQYFDGLGRPKQVVNIKASPLGRDIVTPVVYDGFGRQTRDYLPVPQQSTTNGAIYPQASGLVPYPVNDPSNIYNGDKIFTDKQLENSPLDRILSQKQVGNAWDGKPIQFGYDANIGGEVKKYTATFNYTTFEASITVSTSYAANQLYKNTVTDEDGNQTIEFKNGQGQVILVRKMLNASESTDTYYVYNDYDQLAYVLSPKAVDQIKNLSVGTPIPDTVLNNLCYQYKYDGRNRLVEKRLPGKGWEYMVYDKADRLVATQDANLRLGNKWLFNKYDKFGRVIYTGIAVDGGTREGVQGWILFTYGVNTEVSGSYTQSGLQIPYGNTAYPQNIESILTVNFYDTYPIGTPVFTPTIPNQSAVLTDNMSSDLNTKSLALASYVKNIEDDNWTKNYTYYDIRGRVIASHSINHLGGYTQTESKLDFTGLAQQTITRHKRLSSDTERVIDENFTYDLQNRLVKHTHKVDNNPQEEILAQNTYNEISQLTSKLVGGTNVGSGLQEVNYEYNIRGWMTKINDPVNLGNDLFGYEIRYTNPQYTNLASAKYNGNIAEVEWKTSKDGILKRYSYQYDALNRLNGGFYSEPDAFVPQNGYYNEAMSYDLNGNIMSLQRNSEVQNIGASQMDNLTYTYTGNQLNTVIDSSYNYSGYPGYGGNLINYDVNGNMIDHVDKGILEIKYNHLNLPNYVKFDLFVIRNDPFTGGTSTIYKNTKYVYRADGVKQSKIHNYFSGRIQGDSYVSTEYLDGFQYNYDFSGLAASLSPQGLQFVSTSEGYYDFAQNKYIYQYKDQVGNIRLSFYKDALGNTVIDRTNDYYPFGLEFGGSSSLNTYGSVSPNYTYSFQGQEKQQETGWNSFKWRNYDPAMGRFFNIDPLSEKYAYQSHYNFSENRVVDGRELEGLEWVKNSTINDNGTKTYTADAKFKVLNNAQNVISNSDLKYYFPRFTKQMEESYNGKTTSGDEFKVGKIEYQVVDKVDPSKDYYIELTTQVLEKDGSPSTAAGKVDKIGDTQVNRMQVNVKKTNLEGIVAHEVNHTAGNRHQDDPQNQIKDASTKIKYDNMMSSPIQSGNKLIPEQRDILLKNIPDEKKP</sequence>
<feature type="signal peptide" evidence="1">
    <location>
        <begin position="1"/>
        <end position="19"/>
    </location>
</feature>
<dbReference type="NCBIfam" id="TIGR03696">
    <property type="entry name" value="Rhs_assc_core"/>
    <property type="match status" value="1"/>
</dbReference>
<dbReference type="RefSeq" id="WP_225690408.1">
    <property type="nucleotide sequence ID" value="NZ_JAERSE020000005.1"/>
</dbReference>
<evidence type="ECO:0000259" key="2">
    <source>
        <dbReference type="Pfam" id="PF20041"/>
    </source>
</evidence>
<feature type="chain" id="PRO_5046231093" evidence="1">
    <location>
        <begin position="20"/>
        <end position="1129"/>
    </location>
</feature>
<proteinExistence type="predicted"/>